<dbReference type="InterPro" id="IPR036754">
    <property type="entry name" value="YbaK/aa-tRNA-synt-asso_dom_sf"/>
</dbReference>
<sequence>MTIYKGRPEDFDGRQERERRVYELLDGIGVEYDRLDHEAAMTMEVCAEINAAFGRMTLEEFKAESSEERTRHAIICKNLFLCNKQRTRFYLLMIPGDKKFLTKNLSAQINSARLSFAGEEDMLRYLDITPGSVSVLGLMNDKDNAVQLLIDSDVLKSEYVGCHPCINTSSLRMRTRDLIGKILPAIHHEPIVVTL</sequence>
<evidence type="ECO:0000313" key="4">
    <source>
        <dbReference type="Proteomes" id="UP000820977"/>
    </source>
</evidence>
<reference evidence="3 4" key="1">
    <citation type="submission" date="2020-05" db="EMBL/GenBank/DDBJ databases">
        <title>Distinct polysaccharide utilization as determinants for interspecies competition between intestinal Prevotella spp.</title>
        <authorList>
            <person name="Galvez E.J.C."/>
            <person name="Iljazovic A."/>
            <person name="Strowig T."/>
        </authorList>
    </citation>
    <scope>NUCLEOTIDE SEQUENCE [LARGE SCALE GENOMIC DNA]</scope>
    <source>
        <strain evidence="3 4">PCHR</strain>
    </source>
</reference>
<dbReference type="InterPro" id="IPR007214">
    <property type="entry name" value="YbaK/aa-tRNA-synth-assoc-dom"/>
</dbReference>
<dbReference type="Pfam" id="PF04073">
    <property type="entry name" value="tRNA_edit"/>
    <property type="match status" value="1"/>
</dbReference>
<evidence type="ECO:0000256" key="1">
    <source>
        <dbReference type="ARBA" id="ARBA00010201"/>
    </source>
</evidence>
<feature type="domain" description="YbaK/aminoacyl-tRNA synthetase-associated" evidence="2">
    <location>
        <begin position="71"/>
        <end position="179"/>
    </location>
</feature>
<protein>
    <submittedName>
        <fullName evidence="3">Prolyl-tRNA synthetase associated domain-containing protein</fullName>
    </submittedName>
</protein>
<dbReference type="SUPFAM" id="SSF55826">
    <property type="entry name" value="YbaK/ProRS associated domain"/>
    <property type="match status" value="1"/>
</dbReference>
<name>A0ABX2B0X9_9BACT</name>
<organism evidence="3 4">
    <name type="scientific">Xylanibacter caecicola</name>
    <dbReference type="NCBI Taxonomy" id="2736294"/>
    <lineage>
        <taxon>Bacteria</taxon>
        <taxon>Pseudomonadati</taxon>
        <taxon>Bacteroidota</taxon>
        <taxon>Bacteroidia</taxon>
        <taxon>Bacteroidales</taxon>
        <taxon>Prevotellaceae</taxon>
        <taxon>Xylanibacter</taxon>
    </lineage>
</organism>
<dbReference type="CDD" id="cd04335">
    <property type="entry name" value="PrdX_deacylase"/>
    <property type="match status" value="1"/>
</dbReference>
<dbReference type="EMBL" id="JABKKJ010000007">
    <property type="protein sequence ID" value="NPE25122.1"/>
    <property type="molecule type" value="Genomic_DNA"/>
</dbReference>
<proteinExistence type="inferred from homology"/>
<accession>A0ABX2B0X9</accession>
<gene>
    <name evidence="3" type="ORF">HPS54_06250</name>
</gene>
<dbReference type="Proteomes" id="UP000820977">
    <property type="component" value="Unassembled WGS sequence"/>
</dbReference>
<comment type="similarity">
    <text evidence="1">Belongs to the PRORSD1 family.</text>
</comment>
<comment type="caution">
    <text evidence="3">The sequence shown here is derived from an EMBL/GenBank/DDBJ whole genome shotgun (WGS) entry which is preliminary data.</text>
</comment>
<dbReference type="Gene3D" id="3.90.960.10">
    <property type="entry name" value="YbaK/aminoacyl-tRNA synthetase-associated domain"/>
    <property type="match status" value="1"/>
</dbReference>
<dbReference type="PANTHER" id="PTHR31423">
    <property type="entry name" value="YBAK DOMAIN-CONTAINING PROTEIN"/>
    <property type="match status" value="1"/>
</dbReference>
<dbReference type="PANTHER" id="PTHR31423:SF3">
    <property type="entry name" value="PROLYL-TRNA SYNTHETASE ASSOCIATED DOMAIN-CONTAINING PROTEIN 1-RELATED"/>
    <property type="match status" value="1"/>
</dbReference>
<evidence type="ECO:0000259" key="2">
    <source>
        <dbReference type="Pfam" id="PF04073"/>
    </source>
</evidence>
<evidence type="ECO:0000313" key="3">
    <source>
        <dbReference type="EMBL" id="NPE25122.1"/>
    </source>
</evidence>
<dbReference type="InterPro" id="IPR040285">
    <property type="entry name" value="ProX/PRXD1"/>
</dbReference>
<keyword evidence="4" id="KW-1185">Reference proteome</keyword>